<feature type="region of interest" description="Disordered" evidence="7">
    <location>
        <begin position="120"/>
        <end position="173"/>
    </location>
</feature>
<evidence type="ECO:0000256" key="6">
    <source>
        <dbReference type="PROSITE-ProRule" id="PRU10141"/>
    </source>
</evidence>
<dbReference type="InterPro" id="IPR051681">
    <property type="entry name" value="Ser/Thr_Kinases-Pseudokinases"/>
</dbReference>
<comment type="caution">
    <text evidence="9">The sequence shown here is derived from an EMBL/GenBank/DDBJ whole genome shotgun (WGS) entry which is preliminary data.</text>
</comment>
<dbReference type="EMBL" id="JAEHOC010000002">
    <property type="protein sequence ID" value="KAG2444732.1"/>
    <property type="molecule type" value="Genomic_DNA"/>
</dbReference>
<dbReference type="OrthoDB" id="5979581at2759"/>
<dbReference type="SUPFAM" id="SSF56112">
    <property type="entry name" value="Protein kinase-like (PK-like)"/>
    <property type="match status" value="1"/>
</dbReference>
<feature type="region of interest" description="Disordered" evidence="7">
    <location>
        <begin position="795"/>
        <end position="865"/>
    </location>
</feature>
<dbReference type="InterPro" id="IPR000719">
    <property type="entry name" value="Prot_kinase_dom"/>
</dbReference>
<accession>A0A835WCB0</accession>
<keyword evidence="10" id="KW-1185">Reference proteome</keyword>
<proteinExistence type="predicted"/>
<dbReference type="InterPro" id="IPR008271">
    <property type="entry name" value="Ser/Thr_kinase_AS"/>
</dbReference>
<dbReference type="GO" id="GO:0005524">
    <property type="term" value="F:ATP binding"/>
    <property type="evidence" value="ECO:0007669"/>
    <property type="project" value="UniProtKB-UniRule"/>
</dbReference>
<evidence type="ECO:0000313" key="9">
    <source>
        <dbReference type="EMBL" id="KAG2444732.1"/>
    </source>
</evidence>
<evidence type="ECO:0000256" key="2">
    <source>
        <dbReference type="ARBA" id="ARBA00022679"/>
    </source>
</evidence>
<evidence type="ECO:0000256" key="3">
    <source>
        <dbReference type="ARBA" id="ARBA00022741"/>
    </source>
</evidence>
<sequence length="1447" mass="143698">MAAPVDSGSTAAATAAGGRPLRSRRVTGHELTEEQQQCLLRALQERVPVCESASRAAGGAGPGVDSRPRHVAAVPLLVQPGGLAAVATGAGAPLGSFASPAARSGGLSLVLLLQSEGPPELAQRSAPARGQAAAASAPATSFGPSSSKRQASAASAGSAPAAGPPASRPRLGANPAHLRHLGAALSAWLLGSDLGRLAWLAAVLRRLYKCATMEELTSTLCGAVEEYVTREAPGVEAGVRLALVPGTGGVGLFLQVEGAGRSVMPADTATAAAMGIRSNPNNDLPAAAVAGAPPRDGITTGAQVGAGAPAAAAVARKILNAGSRHALPLPNAPATGSAAIAAAAGNGAGGAGGSGGSAYLQRGHTDLSVTGSGHGGADRAAPERVLARAHTVMPASTAPGGGSGASTRSVVVPLAGLSTKDLMPTAAAALQQNPMLQTNTTTVSDVSGGVPAAAPLGSSAAAAGAGLAGGVGGGGGASGPAPTAADIGGELVALTVARGGGVLAAKAFQLQDTLLEAAIVARAEADAAAAAAVDPWLELQDSSSAGRSARGGLPTAASSPTLYEPRAAQAAAAAAAAARNAKGAAGGTRTSASGGGAGGAATATLVVEDIMLHVQDVTRPCADICHLMAGPLANAAGGGGGGSMTGFGGGGATRYAGASITDSYTGGEASQYSSRGSTRRGRALSALGRSMSSTVQLPHSLLLLTMGLGGGAALGFYVCFARRLPAALLEAVRASCQELLDEALAGPVVHVMHGRLAPEFDTLSTAVPGQYAVVNPGRLTMVSASSTHALNTMSASPLPLTTGTGTSTLHTGPADFGAVSSPTGGMHAGAGTDSPHVSTSQGRTASANSVRKSSSLGPSSHIPQSPRTLQMLQQHSTGLIAAGTAAGVIAAAAGPRGFTRMSAAAMPHPTAAAQAQAGSTAAAAAAAMAAPCGGQGSAGAPGRNSSNSMTYMIPEGDVPPGDPLAAYPAPTGAASLLGPDALDRMLDSQPHARLSIPTQDLVATTTSVITVTAADDAVSTAQQQVDLLASSLQATLGGGGGSGGMSMPQPMSLNGISMCGGAPGGAAASGAAAGSAAASSFASDLQDLELVEVLGQGGGGVVFRGRWSTLDVAVKLMELSTRDLLPPNSAVAAAAAARGAKLLPATRGTTTSGMQRLRREALRHGMERAILSSTSHPNIVQVYSTFSRVQLWQKPDGRFLLLPAQQQQQQTETDGLPPQPLVTALICELADRGSLASLLADRSFPALVPVPQTELSPFQVFEADMQGVYMVLLDVALALRHLHSMNLVHRDVKAANLLLKSSTSDPRGFTVKLADFGFAMRLTEAAEDGSRFAVSDQACGTVTHMAPECLFAKCRVGTWADVYSFGILMWELLAGGLRPHPNLHPDFIPRLVLRGGRPGFAESTPPMYRAMAEACWAADPRRRPSAADLVVALRAQLRVCTAATLKP</sequence>
<feature type="compositionally biased region" description="Low complexity" evidence="7">
    <location>
        <begin position="796"/>
        <end position="813"/>
    </location>
</feature>
<dbReference type="InterPro" id="IPR001245">
    <property type="entry name" value="Ser-Thr/Tyr_kinase_cat_dom"/>
</dbReference>
<dbReference type="PANTHER" id="PTHR44329:SF214">
    <property type="entry name" value="PROTEIN KINASE DOMAIN-CONTAINING PROTEIN"/>
    <property type="match status" value="1"/>
</dbReference>
<dbReference type="InterPro" id="IPR011009">
    <property type="entry name" value="Kinase-like_dom_sf"/>
</dbReference>
<keyword evidence="1" id="KW-0723">Serine/threonine-protein kinase</keyword>
<keyword evidence="5 6" id="KW-0067">ATP-binding</keyword>
<dbReference type="InterPro" id="IPR017441">
    <property type="entry name" value="Protein_kinase_ATP_BS"/>
</dbReference>
<evidence type="ECO:0000256" key="4">
    <source>
        <dbReference type="ARBA" id="ARBA00022777"/>
    </source>
</evidence>
<keyword evidence="3 6" id="KW-0547">Nucleotide-binding</keyword>
<feature type="domain" description="Protein kinase" evidence="8">
    <location>
        <begin position="1088"/>
        <end position="1437"/>
    </location>
</feature>
<dbReference type="Pfam" id="PF07714">
    <property type="entry name" value="PK_Tyr_Ser-Thr"/>
    <property type="match status" value="1"/>
</dbReference>
<feature type="binding site" evidence="6">
    <location>
        <position position="1115"/>
    </location>
    <ligand>
        <name>ATP</name>
        <dbReference type="ChEBI" id="CHEBI:30616"/>
    </ligand>
</feature>
<evidence type="ECO:0000313" key="10">
    <source>
        <dbReference type="Proteomes" id="UP000650467"/>
    </source>
</evidence>
<keyword evidence="2" id="KW-0808">Transferase</keyword>
<dbReference type="PROSITE" id="PS00108">
    <property type="entry name" value="PROTEIN_KINASE_ST"/>
    <property type="match status" value="1"/>
</dbReference>
<evidence type="ECO:0000256" key="5">
    <source>
        <dbReference type="ARBA" id="ARBA00022840"/>
    </source>
</evidence>
<feature type="compositionally biased region" description="Low complexity" evidence="7">
    <location>
        <begin position="120"/>
        <end position="161"/>
    </location>
</feature>
<dbReference type="PROSITE" id="PS00107">
    <property type="entry name" value="PROTEIN_KINASE_ATP"/>
    <property type="match status" value="1"/>
</dbReference>
<evidence type="ECO:0000256" key="1">
    <source>
        <dbReference type="ARBA" id="ARBA00022527"/>
    </source>
</evidence>
<feature type="compositionally biased region" description="Polar residues" evidence="7">
    <location>
        <begin position="835"/>
        <end position="865"/>
    </location>
</feature>
<dbReference type="PROSITE" id="PS50011">
    <property type="entry name" value="PROTEIN_KINASE_DOM"/>
    <property type="match status" value="1"/>
</dbReference>
<feature type="region of interest" description="Disordered" evidence="7">
    <location>
        <begin position="1"/>
        <end position="32"/>
    </location>
</feature>
<reference evidence="9" key="1">
    <citation type="journal article" date="2020" name="bioRxiv">
        <title>Comparative genomics of Chlamydomonas.</title>
        <authorList>
            <person name="Craig R.J."/>
            <person name="Hasan A.R."/>
            <person name="Ness R.W."/>
            <person name="Keightley P.D."/>
        </authorList>
    </citation>
    <scope>NUCLEOTIDE SEQUENCE</scope>
    <source>
        <strain evidence="9">SAG 7.73</strain>
    </source>
</reference>
<organism evidence="9 10">
    <name type="scientific">Chlamydomonas incerta</name>
    <dbReference type="NCBI Taxonomy" id="51695"/>
    <lineage>
        <taxon>Eukaryota</taxon>
        <taxon>Viridiplantae</taxon>
        <taxon>Chlorophyta</taxon>
        <taxon>core chlorophytes</taxon>
        <taxon>Chlorophyceae</taxon>
        <taxon>CS clade</taxon>
        <taxon>Chlamydomonadales</taxon>
        <taxon>Chlamydomonadaceae</taxon>
        <taxon>Chlamydomonas</taxon>
    </lineage>
</organism>
<protein>
    <recommendedName>
        <fullName evidence="8">Protein kinase domain-containing protein</fullName>
    </recommendedName>
</protein>
<dbReference type="Proteomes" id="UP000650467">
    <property type="component" value="Unassembled WGS sequence"/>
</dbReference>
<dbReference type="PANTHER" id="PTHR44329">
    <property type="entry name" value="SERINE/THREONINE-PROTEIN KINASE TNNI3K-RELATED"/>
    <property type="match status" value="1"/>
</dbReference>
<evidence type="ECO:0000259" key="8">
    <source>
        <dbReference type="PROSITE" id="PS50011"/>
    </source>
</evidence>
<dbReference type="GO" id="GO:0004674">
    <property type="term" value="F:protein serine/threonine kinase activity"/>
    <property type="evidence" value="ECO:0007669"/>
    <property type="project" value="UniProtKB-KW"/>
</dbReference>
<gene>
    <name evidence="9" type="ORF">HXX76_001476</name>
</gene>
<keyword evidence="4" id="KW-0418">Kinase</keyword>
<feature type="compositionally biased region" description="Low complexity" evidence="7">
    <location>
        <begin position="7"/>
        <end position="18"/>
    </location>
</feature>
<dbReference type="Gene3D" id="1.10.510.10">
    <property type="entry name" value="Transferase(Phosphotransferase) domain 1"/>
    <property type="match status" value="1"/>
</dbReference>
<evidence type="ECO:0000256" key="7">
    <source>
        <dbReference type="SAM" id="MobiDB-lite"/>
    </source>
</evidence>
<name>A0A835WCB0_CHLIN</name>
<dbReference type="Gene3D" id="3.30.200.20">
    <property type="entry name" value="Phosphorylase Kinase, domain 1"/>
    <property type="match status" value="1"/>
</dbReference>
<dbReference type="SMART" id="SM00220">
    <property type="entry name" value="S_TKc"/>
    <property type="match status" value="1"/>
</dbReference>